<protein>
    <submittedName>
        <fullName evidence="2">Uncharacterized protein</fullName>
    </submittedName>
</protein>
<accession>A0AAD9CAD4</accession>
<gene>
    <name evidence="2" type="ORF">KUDE01_018274</name>
</gene>
<evidence type="ECO:0000313" key="2">
    <source>
        <dbReference type="EMBL" id="KAK1898750.1"/>
    </source>
</evidence>
<feature type="non-terminal residue" evidence="2">
    <location>
        <position position="1"/>
    </location>
</feature>
<feature type="compositionally biased region" description="Basic and acidic residues" evidence="1">
    <location>
        <begin position="91"/>
        <end position="106"/>
    </location>
</feature>
<feature type="compositionally biased region" description="Polar residues" evidence="1">
    <location>
        <begin position="59"/>
        <end position="82"/>
    </location>
</feature>
<name>A0AAD9CAD4_DISEL</name>
<sequence length="135" mass="14827">MPDRHSCLWSSSSHCSAAWRTGLPRLLVQYRERTCCSGVPDGRHEGPGLHWSLALESTGAPTSTGNIPQHSSPAQPPTTLQPILNGITKKTQPEQKHVTNEYDNKQHSSRYLAQGPVMVSRHPVLSPPAERSQSD</sequence>
<dbReference type="Proteomes" id="UP001228049">
    <property type="component" value="Unassembled WGS sequence"/>
</dbReference>
<dbReference type="EMBL" id="JASDAP010000008">
    <property type="protein sequence ID" value="KAK1898750.1"/>
    <property type="molecule type" value="Genomic_DNA"/>
</dbReference>
<comment type="caution">
    <text evidence="2">The sequence shown here is derived from an EMBL/GenBank/DDBJ whole genome shotgun (WGS) entry which is preliminary data.</text>
</comment>
<evidence type="ECO:0000313" key="3">
    <source>
        <dbReference type="Proteomes" id="UP001228049"/>
    </source>
</evidence>
<proteinExistence type="predicted"/>
<dbReference type="AlphaFoldDB" id="A0AAD9CAD4"/>
<organism evidence="2 3">
    <name type="scientific">Dissostichus eleginoides</name>
    <name type="common">Patagonian toothfish</name>
    <name type="synonym">Dissostichus amissus</name>
    <dbReference type="NCBI Taxonomy" id="100907"/>
    <lineage>
        <taxon>Eukaryota</taxon>
        <taxon>Metazoa</taxon>
        <taxon>Chordata</taxon>
        <taxon>Craniata</taxon>
        <taxon>Vertebrata</taxon>
        <taxon>Euteleostomi</taxon>
        <taxon>Actinopterygii</taxon>
        <taxon>Neopterygii</taxon>
        <taxon>Teleostei</taxon>
        <taxon>Neoteleostei</taxon>
        <taxon>Acanthomorphata</taxon>
        <taxon>Eupercaria</taxon>
        <taxon>Perciformes</taxon>
        <taxon>Notothenioidei</taxon>
        <taxon>Nototheniidae</taxon>
        <taxon>Dissostichus</taxon>
    </lineage>
</organism>
<reference evidence="2" key="1">
    <citation type="submission" date="2023-04" db="EMBL/GenBank/DDBJ databases">
        <title>Chromosome-level genome of Chaenocephalus aceratus.</title>
        <authorList>
            <person name="Park H."/>
        </authorList>
    </citation>
    <scope>NUCLEOTIDE SEQUENCE</scope>
    <source>
        <strain evidence="2">DE</strain>
        <tissue evidence="2">Muscle</tissue>
    </source>
</reference>
<feature type="region of interest" description="Disordered" evidence="1">
    <location>
        <begin position="56"/>
        <end position="135"/>
    </location>
</feature>
<keyword evidence="3" id="KW-1185">Reference proteome</keyword>
<evidence type="ECO:0000256" key="1">
    <source>
        <dbReference type="SAM" id="MobiDB-lite"/>
    </source>
</evidence>